<dbReference type="RefSeq" id="WP_089765270.1">
    <property type="nucleotide sequence ID" value="NZ_BKAT01000054.1"/>
</dbReference>
<sequence>MDILQLHEATPGNITDIISLLSESYSQFRQVLTPENWATLEGNLKDRDRITALLTGTDTFVARIDGRMTGVVFLVPSGNPTIYTRPGTGAGLWSAILALLHALIKPICPFLLKMAP</sequence>
<evidence type="ECO:0008006" key="3">
    <source>
        <dbReference type="Google" id="ProtNLM"/>
    </source>
</evidence>
<reference evidence="2" key="1">
    <citation type="submission" date="2016-10" db="EMBL/GenBank/DDBJ databases">
        <authorList>
            <person name="Varghese N."/>
            <person name="Submissions S."/>
        </authorList>
    </citation>
    <scope>NUCLEOTIDE SEQUENCE [LARGE SCALE GENOMIC DNA]</scope>
    <source>
        <strain evidence="2">DSM 23920</strain>
    </source>
</reference>
<accession>A0A1H4G6W2</accession>
<dbReference type="Proteomes" id="UP000199656">
    <property type="component" value="Unassembled WGS sequence"/>
</dbReference>
<dbReference type="InterPro" id="IPR016181">
    <property type="entry name" value="Acyl_CoA_acyltransferase"/>
</dbReference>
<name>A0A1H4G6W2_9BACT</name>
<keyword evidence="2" id="KW-1185">Reference proteome</keyword>
<proteinExistence type="predicted"/>
<dbReference type="EMBL" id="FNRL01000033">
    <property type="protein sequence ID" value="SEB05383.1"/>
    <property type="molecule type" value="Genomic_DNA"/>
</dbReference>
<dbReference type="AlphaFoldDB" id="A0A1H4G6W2"/>
<dbReference type="SUPFAM" id="SSF55729">
    <property type="entry name" value="Acyl-CoA N-acyltransferases (Nat)"/>
    <property type="match status" value="1"/>
</dbReference>
<dbReference type="STRING" id="408074.SAMN05660909_05009"/>
<organism evidence="1 2">
    <name type="scientific">Chitinophaga terrae</name>
    <name type="common">ex Kim and Jung 2007</name>
    <dbReference type="NCBI Taxonomy" id="408074"/>
    <lineage>
        <taxon>Bacteria</taxon>
        <taxon>Pseudomonadati</taxon>
        <taxon>Bacteroidota</taxon>
        <taxon>Chitinophagia</taxon>
        <taxon>Chitinophagales</taxon>
        <taxon>Chitinophagaceae</taxon>
        <taxon>Chitinophaga</taxon>
    </lineage>
</organism>
<evidence type="ECO:0000313" key="2">
    <source>
        <dbReference type="Proteomes" id="UP000199656"/>
    </source>
</evidence>
<dbReference type="OrthoDB" id="5419426at2"/>
<gene>
    <name evidence="1" type="ORF">SAMN05660909_05009</name>
</gene>
<evidence type="ECO:0000313" key="1">
    <source>
        <dbReference type="EMBL" id="SEB05383.1"/>
    </source>
</evidence>
<protein>
    <recommendedName>
        <fullName evidence="3">GNAT family N-acetyltransferase</fullName>
    </recommendedName>
</protein>